<dbReference type="GO" id="GO:0003677">
    <property type="term" value="F:DNA binding"/>
    <property type="evidence" value="ECO:0007669"/>
    <property type="project" value="InterPro"/>
</dbReference>
<dbReference type="Pfam" id="PF00910">
    <property type="entry name" value="RNA_helicase"/>
    <property type="match status" value="1"/>
</dbReference>
<dbReference type="EMBL" id="JPFZ01000011">
    <property type="protein sequence ID" value="KEQ45883.1"/>
    <property type="molecule type" value="Genomic_DNA"/>
</dbReference>
<dbReference type="GO" id="GO:0003916">
    <property type="term" value="F:DNA topoisomerase activity"/>
    <property type="evidence" value="ECO:0007669"/>
    <property type="project" value="InterPro"/>
</dbReference>
<reference evidence="3 4" key="1">
    <citation type="submission" date="2014-05" db="EMBL/GenBank/DDBJ databases">
        <authorList>
            <person name="Daugherty S.C."/>
            <person name="Tallon L.J."/>
            <person name="Sadzewicz L."/>
            <person name="Kilian M."/>
            <person name="Tettelin H."/>
        </authorList>
    </citation>
    <scope>NUCLEOTIDE SEQUENCE [LARGE SCALE GENOMIC DNA]</scope>
    <source>
        <strain evidence="3 4">SK608</strain>
    </source>
</reference>
<evidence type="ECO:0000259" key="1">
    <source>
        <dbReference type="Pfam" id="PF00910"/>
    </source>
</evidence>
<dbReference type="SUPFAM" id="SSF52540">
    <property type="entry name" value="P-loop containing nucleoside triphosphate hydrolases"/>
    <property type="match status" value="1"/>
</dbReference>
<dbReference type="Gene3D" id="3.40.1310.30">
    <property type="match status" value="1"/>
</dbReference>
<organism evidence="3 4">
    <name type="scientific">Streptococcus mitis</name>
    <dbReference type="NCBI Taxonomy" id="28037"/>
    <lineage>
        <taxon>Bacteria</taxon>
        <taxon>Bacillati</taxon>
        <taxon>Bacillota</taxon>
        <taxon>Bacilli</taxon>
        <taxon>Lactobacillales</taxon>
        <taxon>Streptococcaceae</taxon>
        <taxon>Streptococcus</taxon>
        <taxon>Streptococcus mitis group</taxon>
    </lineage>
</organism>
<accession>A0A081QSG0</accession>
<protein>
    <submittedName>
        <fullName evidence="3">RNA helicase family protein</fullName>
    </submittedName>
</protein>
<keyword evidence="3" id="KW-0067">ATP-binding</keyword>
<feature type="domain" description="Plasmid replication protein origin binding" evidence="2">
    <location>
        <begin position="68"/>
        <end position="153"/>
    </location>
</feature>
<dbReference type="GO" id="GO:0003724">
    <property type="term" value="F:RNA helicase activity"/>
    <property type="evidence" value="ECO:0007669"/>
    <property type="project" value="InterPro"/>
</dbReference>
<dbReference type="Proteomes" id="UP000028022">
    <property type="component" value="Unassembled WGS sequence"/>
</dbReference>
<evidence type="ECO:0000313" key="3">
    <source>
        <dbReference type="EMBL" id="KEQ45883.1"/>
    </source>
</evidence>
<gene>
    <name evidence="3" type="ORF">SK608_1740</name>
</gene>
<dbReference type="InterPro" id="IPR000605">
    <property type="entry name" value="Helicase_SF3_ssDNA/RNA_vir"/>
</dbReference>
<dbReference type="Pfam" id="PF01719">
    <property type="entry name" value="Rep_OBD"/>
    <property type="match status" value="1"/>
</dbReference>
<dbReference type="GO" id="GO:0005727">
    <property type="term" value="C:extrachromosomal circular DNA"/>
    <property type="evidence" value="ECO:0007669"/>
    <property type="project" value="InterPro"/>
</dbReference>
<dbReference type="InterPro" id="IPR002631">
    <property type="entry name" value="Plasmid_rep_OBD"/>
</dbReference>
<keyword evidence="3" id="KW-0378">Hydrolase</keyword>
<feature type="domain" description="Helicase superfamily 3 single-stranded DNA/RNA virus" evidence="1">
    <location>
        <begin position="247"/>
        <end position="343"/>
    </location>
</feature>
<proteinExistence type="predicted"/>
<sequence length="465" mass="53398">MTNTKKEALLTSVLLTQQFSNGFWDDDWNKELLESADIEKILEEIVRRVSQVATVTEAYAINHDKDTSVKFDKKLQETTTELAEPHIHALLKFDKGKGATLSTLAEKIGLAKQHLEKAKSGRYGYDNLLAYLIHAKDKDKYQYSPDEVFTLIGNNYLKVYHERKLSWLKGKAKKEVRQTYEDIDLLINNILNESITKNEILLEQKYRTLYAVHKARINDTFRTVGEIKGTRTKYELENEEFKKTILFIHGSTGLGKSKFAKELTKDIVQLAKLNGQNWQSVVTAATNIFDEVNGEEILFLDDVRGDSLTASDWLKLLDPFNISPISARYQNKMGAAKVIIITSSKYPLDFFYDTKGNDREDLSQYVRRIECLATIKGNDKNPKFYVSYPQRMEEPVKTILENEQEVSLSYDFTDDSLLNSRQDLLSTLLSKIAINNQWDILELDKSKTPSETLASKDEVEDNQEK</sequence>
<dbReference type="GO" id="GO:0006260">
    <property type="term" value="P:DNA replication"/>
    <property type="evidence" value="ECO:0007669"/>
    <property type="project" value="InterPro"/>
</dbReference>
<evidence type="ECO:0000313" key="4">
    <source>
        <dbReference type="Proteomes" id="UP000028022"/>
    </source>
</evidence>
<evidence type="ECO:0000259" key="2">
    <source>
        <dbReference type="Pfam" id="PF01719"/>
    </source>
</evidence>
<comment type="caution">
    <text evidence="3">The sequence shown here is derived from an EMBL/GenBank/DDBJ whole genome shotgun (WGS) entry which is preliminary data.</text>
</comment>
<keyword evidence="3" id="KW-0347">Helicase</keyword>
<dbReference type="AlphaFoldDB" id="A0A081QSG0"/>
<name>A0A081QSG0_STRMT</name>
<dbReference type="GO" id="GO:0003723">
    <property type="term" value="F:RNA binding"/>
    <property type="evidence" value="ECO:0007669"/>
    <property type="project" value="InterPro"/>
</dbReference>
<dbReference type="InterPro" id="IPR027417">
    <property type="entry name" value="P-loop_NTPase"/>
</dbReference>
<keyword evidence="3" id="KW-0547">Nucleotide-binding</keyword>